<reference evidence="1" key="2">
    <citation type="journal article" date="2015" name="Fish Shellfish Immunol.">
        <title>Early steps in the European eel (Anguilla anguilla)-Vibrio vulnificus interaction in the gills: Role of the RtxA13 toxin.</title>
        <authorList>
            <person name="Callol A."/>
            <person name="Pajuelo D."/>
            <person name="Ebbesson L."/>
            <person name="Teles M."/>
            <person name="MacKenzie S."/>
            <person name="Amaro C."/>
        </authorList>
    </citation>
    <scope>NUCLEOTIDE SEQUENCE</scope>
</reference>
<organism evidence="1">
    <name type="scientific">Anguilla anguilla</name>
    <name type="common">European freshwater eel</name>
    <name type="synonym">Muraena anguilla</name>
    <dbReference type="NCBI Taxonomy" id="7936"/>
    <lineage>
        <taxon>Eukaryota</taxon>
        <taxon>Metazoa</taxon>
        <taxon>Chordata</taxon>
        <taxon>Craniata</taxon>
        <taxon>Vertebrata</taxon>
        <taxon>Euteleostomi</taxon>
        <taxon>Actinopterygii</taxon>
        <taxon>Neopterygii</taxon>
        <taxon>Teleostei</taxon>
        <taxon>Anguilliformes</taxon>
        <taxon>Anguillidae</taxon>
        <taxon>Anguilla</taxon>
    </lineage>
</organism>
<evidence type="ECO:0000313" key="1">
    <source>
        <dbReference type="EMBL" id="JAH30853.1"/>
    </source>
</evidence>
<name>A0A0E9RRB4_ANGAN</name>
<protein>
    <submittedName>
        <fullName evidence="1">Uncharacterized protein</fullName>
    </submittedName>
</protein>
<dbReference type="EMBL" id="GBXM01077724">
    <property type="protein sequence ID" value="JAH30853.1"/>
    <property type="molecule type" value="Transcribed_RNA"/>
</dbReference>
<reference evidence="1" key="1">
    <citation type="submission" date="2014-11" db="EMBL/GenBank/DDBJ databases">
        <authorList>
            <person name="Amaro Gonzalez C."/>
        </authorList>
    </citation>
    <scope>NUCLEOTIDE SEQUENCE</scope>
</reference>
<proteinExistence type="predicted"/>
<accession>A0A0E9RRB4</accession>
<dbReference type="AlphaFoldDB" id="A0A0E9RRB4"/>
<sequence>MHTHTHTHLCCTSLHKRHAVTLPASYERWPCVTAFSKAKAAAAQPTSEAPCGRHCTVSTANRPFTEVQ</sequence>